<keyword evidence="6 8" id="KW-1133">Transmembrane helix</keyword>
<comment type="subcellular location">
    <subcellularLocation>
        <location evidence="1">Cell membrane</location>
        <topology evidence="1">Multi-pass membrane protein</topology>
    </subcellularLocation>
</comment>
<keyword evidence="5 8" id="KW-0812">Transmembrane</keyword>
<evidence type="ECO:0000256" key="8">
    <source>
        <dbReference type="SAM" id="Phobius"/>
    </source>
</evidence>
<dbReference type="InterPro" id="IPR038770">
    <property type="entry name" value="Na+/solute_symporter_sf"/>
</dbReference>
<name>A0A173Y415_9FIRM</name>
<evidence type="ECO:0000313" key="9">
    <source>
        <dbReference type="EMBL" id="CUN57418.1"/>
    </source>
</evidence>
<evidence type="ECO:0000256" key="7">
    <source>
        <dbReference type="ARBA" id="ARBA00023136"/>
    </source>
</evidence>
<dbReference type="Proteomes" id="UP000095409">
    <property type="component" value="Unassembled WGS sequence"/>
</dbReference>
<gene>
    <name evidence="9" type="ORF">ERS852394_00493</name>
</gene>
<keyword evidence="3" id="KW-0813">Transport</keyword>
<evidence type="ECO:0000313" key="10">
    <source>
        <dbReference type="Proteomes" id="UP000095409"/>
    </source>
</evidence>
<evidence type="ECO:0000256" key="1">
    <source>
        <dbReference type="ARBA" id="ARBA00004651"/>
    </source>
</evidence>
<evidence type="ECO:0000256" key="3">
    <source>
        <dbReference type="ARBA" id="ARBA00022448"/>
    </source>
</evidence>
<keyword evidence="4" id="KW-1003">Cell membrane</keyword>
<feature type="transmembrane region" description="Helical" evidence="8">
    <location>
        <begin position="65"/>
        <end position="87"/>
    </location>
</feature>
<feature type="transmembrane region" description="Helical" evidence="8">
    <location>
        <begin position="125"/>
        <end position="146"/>
    </location>
</feature>
<sequence>MFILIFNQLVKMLIILIVGIVCVRIGLVSKEGSKTISNLLLMLVNPILIIMVYQTDYDPILVKGLLFSFVAAFISHILAILVSKLLFRDKEDPNNMINQFAAVYSNCGFIGIPLINSVLGSEGVFYLTAYMTVFNILTWTHGLSLMRGHFDPKLLKEGLTAPMVIGTFIAMILFFTQIHIPDTIAASMQYIADMNTPLAMMVAGFSVANSDIKKICTNVQIYRIALTKLIIVPLVVLLFLWIAPFNADIAYPTLIASACPTGTTITMMSIRFDKNAAYASEIFSFTTVLSIITIPLIIFIAGFLL</sequence>
<proteinExistence type="inferred from homology"/>
<feature type="transmembrane region" description="Helical" evidence="8">
    <location>
        <begin position="36"/>
        <end position="53"/>
    </location>
</feature>
<protein>
    <submittedName>
        <fullName evidence="9">Auxin efflux carrier</fullName>
    </submittedName>
</protein>
<dbReference type="InterPro" id="IPR004776">
    <property type="entry name" value="Mem_transp_PIN-like"/>
</dbReference>
<dbReference type="RefSeq" id="WP_055065583.1">
    <property type="nucleotide sequence ID" value="NZ_CYZD01000002.1"/>
</dbReference>
<evidence type="ECO:0000256" key="4">
    <source>
        <dbReference type="ARBA" id="ARBA00022475"/>
    </source>
</evidence>
<feature type="transmembrane region" description="Helical" evidence="8">
    <location>
        <begin position="221"/>
        <end position="243"/>
    </location>
</feature>
<accession>A0A173Y415</accession>
<feature type="transmembrane region" description="Helical" evidence="8">
    <location>
        <begin position="249"/>
        <end position="270"/>
    </location>
</feature>
<feature type="transmembrane region" description="Helical" evidence="8">
    <location>
        <begin position="99"/>
        <end position="119"/>
    </location>
</feature>
<dbReference type="Pfam" id="PF03547">
    <property type="entry name" value="Mem_trans"/>
    <property type="match status" value="2"/>
</dbReference>
<comment type="similarity">
    <text evidence="2">Belongs to the auxin efflux carrier (TC 2.A.69) family.</text>
</comment>
<feature type="transmembrane region" description="Helical" evidence="8">
    <location>
        <begin position="158"/>
        <end position="178"/>
    </location>
</feature>
<organism evidence="9 10">
    <name type="scientific">Blautia obeum</name>
    <dbReference type="NCBI Taxonomy" id="40520"/>
    <lineage>
        <taxon>Bacteria</taxon>
        <taxon>Bacillati</taxon>
        <taxon>Bacillota</taxon>
        <taxon>Clostridia</taxon>
        <taxon>Lachnospirales</taxon>
        <taxon>Lachnospiraceae</taxon>
        <taxon>Blautia</taxon>
    </lineage>
</organism>
<dbReference type="Gene3D" id="1.20.1530.20">
    <property type="match status" value="1"/>
</dbReference>
<keyword evidence="7 8" id="KW-0472">Membrane</keyword>
<feature type="transmembrane region" description="Helical" evidence="8">
    <location>
        <begin position="190"/>
        <end position="209"/>
    </location>
</feature>
<dbReference type="PANTHER" id="PTHR36838:SF1">
    <property type="entry name" value="SLR1864 PROTEIN"/>
    <property type="match status" value="1"/>
</dbReference>
<evidence type="ECO:0000256" key="2">
    <source>
        <dbReference type="ARBA" id="ARBA00010145"/>
    </source>
</evidence>
<evidence type="ECO:0000256" key="5">
    <source>
        <dbReference type="ARBA" id="ARBA00022692"/>
    </source>
</evidence>
<dbReference type="PANTHER" id="PTHR36838">
    <property type="entry name" value="AUXIN EFFLUX CARRIER FAMILY PROTEIN"/>
    <property type="match status" value="1"/>
</dbReference>
<reference evidence="9 10" key="1">
    <citation type="submission" date="2015-09" db="EMBL/GenBank/DDBJ databases">
        <authorList>
            <consortium name="Pathogen Informatics"/>
        </authorList>
    </citation>
    <scope>NUCLEOTIDE SEQUENCE [LARGE SCALE GENOMIC DNA]</scope>
    <source>
        <strain evidence="9 10">2789STDY5608837</strain>
    </source>
</reference>
<dbReference type="EMBL" id="CYZD01000002">
    <property type="protein sequence ID" value="CUN57418.1"/>
    <property type="molecule type" value="Genomic_DNA"/>
</dbReference>
<feature type="transmembrane region" description="Helical" evidence="8">
    <location>
        <begin position="282"/>
        <end position="304"/>
    </location>
</feature>
<dbReference type="GO" id="GO:0005886">
    <property type="term" value="C:plasma membrane"/>
    <property type="evidence" value="ECO:0007669"/>
    <property type="project" value="UniProtKB-SubCell"/>
</dbReference>
<evidence type="ECO:0000256" key="6">
    <source>
        <dbReference type="ARBA" id="ARBA00022989"/>
    </source>
</evidence>
<dbReference type="GO" id="GO:0055085">
    <property type="term" value="P:transmembrane transport"/>
    <property type="evidence" value="ECO:0007669"/>
    <property type="project" value="InterPro"/>
</dbReference>
<feature type="transmembrane region" description="Helical" evidence="8">
    <location>
        <begin position="12"/>
        <end position="29"/>
    </location>
</feature>
<dbReference type="AlphaFoldDB" id="A0A173Y415"/>